<dbReference type="HAMAP" id="MF_00336">
    <property type="entry name" value="BioD"/>
    <property type="match status" value="1"/>
</dbReference>
<evidence type="ECO:0000256" key="5">
    <source>
        <dbReference type="ARBA" id="ARBA00022756"/>
    </source>
</evidence>
<keyword evidence="3 9" id="KW-0479">Metal-binding</keyword>
<dbReference type="Pfam" id="PF13500">
    <property type="entry name" value="AAA_26"/>
    <property type="match status" value="1"/>
</dbReference>
<proteinExistence type="inferred from homology"/>
<dbReference type="UniPathway" id="UPA00078">
    <property type="reaction ID" value="UER00161"/>
</dbReference>
<evidence type="ECO:0000256" key="7">
    <source>
        <dbReference type="ARBA" id="ARBA00022842"/>
    </source>
</evidence>
<evidence type="ECO:0000256" key="1">
    <source>
        <dbReference type="ARBA" id="ARBA00022490"/>
    </source>
</evidence>
<organism evidence="11">
    <name type="scientific">Uncultured Desulfatiglans sp</name>
    <dbReference type="NCBI Taxonomy" id="1748965"/>
    <lineage>
        <taxon>Bacteria</taxon>
        <taxon>Pseudomonadati</taxon>
        <taxon>Thermodesulfobacteriota</taxon>
        <taxon>Desulfobacteria</taxon>
        <taxon>Desulfatiglandales</taxon>
        <taxon>Desulfatiglandaceae</taxon>
        <taxon>Desulfatiglans</taxon>
        <taxon>environmental samples</taxon>
    </lineage>
</organism>
<evidence type="ECO:0000256" key="10">
    <source>
        <dbReference type="SAM" id="MobiDB-lite"/>
    </source>
</evidence>
<feature type="binding site" evidence="9">
    <location>
        <position position="86"/>
    </location>
    <ligand>
        <name>Mg(2+)</name>
        <dbReference type="ChEBI" id="CHEBI:18420"/>
    </ligand>
</feature>
<dbReference type="SUPFAM" id="SSF52540">
    <property type="entry name" value="P-loop containing nucleoside triphosphate hydrolases"/>
    <property type="match status" value="1"/>
</dbReference>
<feature type="binding site" evidence="9">
    <location>
        <position position="73"/>
    </location>
    <ligand>
        <name>substrate</name>
    </ligand>
</feature>
<dbReference type="NCBIfam" id="TIGR00347">
    <property type="entry name" value="bioD"/>
    <property type="match status" value="1"/>
</dbReference>
<comment type="catalytic activity">
    <reaction evidence="9">
        <text>(7R,8S)-7,8-diammoniononanoate + CO2 + ATP = (4R,5S)-dethiobiotin + ADP + phosphate + 3 H(+)</text>
        <dbReference type="Rhea" id="RHEA:15805"/>
        <dbReference type="ChEBI" id="CHEBI:15378"/>
        <dbReference type="ChEBI" id="CHEBI:16526"/>
        <dbReference type="ChEBI" id="CHEBI:30616"/>
        <dbReference type="ChEBI" id="CHEBI:43474"/>
        <dbReference type="ChEBI" id="CHEBI:149469"/>
        <dbReference type="ChEBI" id="CHEBI:149473"/>
        <dbReference type="ChEBI" id="CHEBI:456216"/>
        <dbReference type="EC" id="6.3.3.3"/>
    </reaction>
</comment>
<dbReference type="EMBL" id="UPXX01000013">
    <property type="protein sequence ID" value="VBB42630.1"/>
    <property type="molecule type" value="Genomic_DNA"/>
</dbReference>
<comment type="catalytic activity">
    <reaction evidence="8">
        <text>(7R,8S)-8-amino-7-(carboxyamino)nonanoate + ATP = (4R,5S)-dethiobiotin + ADP + phosphate + H(+)</text>
        <dbReference type="Rhea" id="RHEA:63684"/>
        <dbReference type="ChEBI" id="CHEBI:15378"/>
        <dbReference type="ChEBI" id="CHEBI:30616"/>
        <dbReference type="ChEBI" id="CHEBI:43474"/>
        <dbReference type="ChEBI" id="CHEBI:149470"/>
        <dbReference type="ChEBI" id="CHEBI:149473"/>
        <dbReference type="ChEBI" id="CHEBI:456216"/>
    </reaction>
</comment>
<comment type="caution">
    <text evidence="9">Lacks conserved residue(s) required for the propagation of feature annotation.</text>
</comment>
<dbReference type="CDD" id="cd03109">
    <property type="entry name" value="DTBS"/>
    <property type="match status" value="1"/>
</dbReference>
<dbReference type="Gene3D" id="3.40.50.300">
    <property type="entry name" value="P-loop containing nucleotide triphosphate hydrolases"/>
    <property type="match status" value="1"/>
</dbReference>
<dbReference type="PANTHER" id="PTHR43210:SF2">
    <property type="entry name" value="ATP-DEPENDENT DETHIOBIOTIN SYNTHETASE BIOD 2"/>
    <property type="match status" value="1"/>
</dbReference>
<protein>
    <recommendedName>
        <fullName evidence="9">ATP-dependent dethiobiotin synthetase BioD</fullName>
        <ecNumber evidence="9">6.3.3.3</ecNumber>
    </recommendedName>
    <alternativeName>
        <fullName evidence="9">DTB synthetase</fullName>
        <shortName evidence="9">DTBS</shortName>
    </alternativeName>
    <alternativeName>
        <fullName evidence="9">Dethiobiotin synthase</fullName>
    </alternativeName>
</protein>
<evidence type="ECO:0000256" key="6">
    <source>
        <dbReference type="ARBA" id="ARBA00022840"/>
    </source>
</evidence>
<evidence type="ECO:0000313" key="11">
    <source>
        <dbReference type="EMBL" id="VBB42630.1"/>
    </source>
</evidence>
<keyword evidence="1 9" id="KW-0963">Cytoplasm</keyword>
<feature type="active site" evidence="9">
    <location>
        <position position="69"/>
    </location>
</feature>
<evidence type="ECO:0000256" key="4">
    <source>
        <dbReference type="ARBA" id="ARBA00022741"/>
    </source>
</evidence>
<feature type="binding site" evidence="9">
    <location>
        <begin position="147"/>
        <end position="150"/>
    </location>
    <ligand>
        <name>ATP</name>
        <dbReference type="ChEBI" id="CHEBI:30616"/>
    </ligand>
</feature>
<dbReference type="InterPro" id="IPR027417">
    <property type="entry name" value="P-loop_NTPase"/>
</dbReference>
<evidence type="ECO:0000256" key="2">
    <source>
        <dbReference type="ARBA" id="ARBA00022598"/>
    </source>
</evidence>
<dbReference type="AlphaFoldDB" id="A0A653A3L6"/>
<comment type="subcellular location">
    <subcellularLocation>
        <location evidence="9">Cytoplasm</location>
    </subcellularLocation>
</comment>
<dbReference type="GO" id="GO:0004141">
    <property type="term" value="F:dethiobiotin synthase activity"/>
    <property type="evidence" value="ECO:0007669"/>
    <property type="project" value="UniProtKB-UniRule"/>
</dbReference>
<feature type="binding site" evidence="9">
    <location>
        <position position="86"/>
    </location>
    <ligand>
        <name>ATP</name>
        <dbReference type="ChEBI" id="CHEBI:30616"/>
    </ligand>
</feature>
<sequence length="290" mass="31287">MFHPGSRPSAARPDGEVITGDFLQSVRNVKMKANGIFVTATDTEVGKTFVSGLLMQHLAWKGLNPGYFKPVASGCYTENGRLMSEDLAWIGRFLGEEMPPELHCPLRFEKPLAPLAAARLEGREVDLGMVREAFGRLRGRYSTIVVEGIGGVMVPLRQDYLVLDLIAETALPALIVARPVLGTINHTLLTLEALRARRLPVLGFVTNGARDEADEAAGTSPGIIAELGGIPYLGHIPFHDPGRDEPESYRVQVAPLLEAIWSICQGEGASPVDSGWDSSSSGEIAADFLE</sequence>
<dbReference type="GO" id="GO:0005829">
    <property type="term" value="C:cytosol"/>
    <property type="evidence" value="ECO:0007669"/>
    <property type="project" value="TreeGrafter"/>
</dbReference>
<dbReference type="PANTHER" id="PTHR43210">
    <property type="entry name" value="DETHIOBIOTIN SYNTHETASE"/>
    <property type="match status" value="1"/>
</dbReference>
<evidence type="ECO:0000256" key="9">
    <source>
        <dbReference type="HAMAP-Rule" id="MF_00336"/>
    </source>
</evidence>
<reference evidence="11" key="1">
    <citation type="submission" date="2018-07" db="EMBL/GenBank/DDBJ databases">
        <authorList>
            <consortium name="Genoscope - CEA"/>
            <person name="William W."/>
        </authorList>
    </citation>
    <scope>NUCLEOTIDE SEQUENCE</scope>
    <source>
        <strain evidence="11">IK1</strain>
    </source>
</reference>
<keyword evidence="5 9" id="KW-0093">Biotin biosynthesis</keyword>
<evidence type="ECO:0000256" key="3">
    <source>
        <dbReference type="ARBA" id="ARBA00022723"/>
    </source>
</evidence>
<dbReference type="EC" id="6.3.3.3" evidence="9"/>
<name>A0A653A3L6_UNCDX</name>
<comment type="function">
    <text evidence="9">Catalyzes a mechanistically unusual reaction, the ATP-dependent insertion of CO2 between the N7 and N8 nitrogen atoms of 7,8-diaminopelargonic acid (DAPA, also called 7,8-diammoniononanoate) to form a ureido ring.</text>
</comment>
<keyword evidence="2 9" id="KW-0436">Ligase</keyword>
<feature type="binding site" evidence="9">
    <location>
        <position position="147"/>
    </location>
    <ligand>
        <name>Mg(2+)</name>
        <dbReference type="ChEBI" id="CHEBI:18420"/>
    </ligand>
</feature>
<comment type="pathway">
    <text evidence="9">Cofactor biosynthesis; biotin biosynthesis; biotin from 7,8-diaminononanoate: step 1/2.</text>
</comment>
<feature type="binding site" evidence="9">
    <location>
        <begin position="44"/>
        <end position="49"/>
    </location>
    <ligand>
        <name>ATP</name>
        <dbReference type="ChEBI" id="CHEBI:30616"/>
    </ligand>
</feature>
<gene>
    <name evidence="9" type="primary">bioD</name>
    <name evidence="11" type="ORF">TRIP_B200770</name>
</gene>
<keyword evidence="7 9" id="KW-0460">Magnesium</keyword>
<feature type="compositionally biased region" description="Low complexity" evidence="10">
    <location>
        <begin position="273"/>
        <end position="282"/>
    </location>
</feature>
<feature type="binding site" evidence="9">
    <location>
        <position position="48"/>
    </location>
    <ligand>
        <name>Mg(2+)</name>
        <dbReference type="ChEBI" id="CHEBI:18420"/>
    </ligand>
</feature>
<comment type="similarity">
    <text evidence="9">Belongs to the dethiobiotin synthetase family.</text>
</comment>
<accession>A0A653A3L6</accession>
<keyword evidence="4 9" id="KW-0547">Nucleotide-binding</keyword>
<dbReference type="GO" id="GO:0005524">
    <property type="term" value="F:ATP binding"/>
    <property type="evidence" value="ECO:0007669"/>
    <property type="project" value="UniProtKB-UniRule"/>
</dbReference>
<feature type="region of interest" description="Disordered" evidence="10">
    <location>
        <begin position="270"/>
        <end position="290"/>
    </location>
</feature>
<comment type="subunit">
    <text evidence="9">Homodimer.</text>
</comment>
<dbReference type="InterPro" id="IPR004472">
    <property type="entry name" value="DTB_synth_BioD"/>
</dbReference>
<comment type="cofactor">
    <cofactor evidence="9">
        <name>Mg(2+)</name>
        <dbReference type="ChEBI" id="CHEBI:18420"/>
    </cofactor>
</comment>
<dbReference type="GO" id="GO:0000287">
    <property type="term" value="F:magnesium ion binding"/>
    <property type="evidence" value="ECO:0007669"/>
    <property type="project" value="UniProtKB-UniRule"/>
</dbReference>
<keyword evidence="6 9" id="KW-0067">ATP-binding</keyword>
<evidence type="ECO:0000256" key="8">
    <source>
        <dbReference type="ARBA" id="ARBA00047386"/>
    </source>
</evidence>
<dbReference type="GO" id="GO:0009102">
    <property type="term" value="P:biotin biosynthetic process"/>
    <property type="evidence" value="ECO:0007669"/>
    <property type="project" value="UniProtKB-UniRule"/>
</dbReference>